<dbReference type="OrthoDB" id="332035at2"/>
<dbReference type="AlphaFoldDB" id="A0A5F1ZTQ3"/>
<name>A0A5F1ZTQ3_9LEPT</name>
<evidence type="ECO:0000313" key="3">
    <source>
        <dbReference type="Proteomes" id="UP000297273"/>
    </source>
</evidence>
<sequence length="61" mass="7222">MRTFIDFIQSEHANNTQFMSVVQNLDPESMKAWFEYNGYEVSSWECARVIETYQSESEFAV</sequence>
<accession>A0A5F1ZTQ3</accession>
<dbReference type="Proteomes" id="UP000297273">
    <property type="component" value="Unassembled WGS sequence"/>
</dbReference>
<dbReference type="Proteomes" id="UP000297946">
    <property type="component" value="Unassembled WGS sequence"/>
</dbReference>
<gene>
    <name evidence="1" type="ORF">EHO57_04320</name>
    <name evidence="2" type="ORF">EHQ53_13795</name>
</gene>
<organism evidence="1 4">
    <name type="scientific">Leptospira langatensis</name>
    <dbReference type="NCBI Taxonomy" id="2484983"/>
    <lineage>
        <taxon>Bacteria</taxon>
        <taxon>Pseudomonadati</taxon>
        <taxon>Spirochaetota</taxon>
        <taxon>Spirochaetia</taxon>
        <taxon>Leptospirales</taxon>
        <taxon>Leptospiraceae</taxon>
        <taxon>Leptospira</taxon>
    </lineage>
</organism>
<evidence type="ECO:0008006" key="5">
    <source>
        <dbReference type="Google" id="ProtNLM"/>
    </source>
</evidence>
<protein>
    <recommendedName>
        <fullName evidence="5">Nif11 family protein</fullName>
    </recommendedName>
</protein>
<keyword evidence="3" id="KW-1185">Reference proteome</keyword>
<evidence type="ECO:0000313" key="1">
    <source>
        <dbReference type="EMBL" id="TGK02563.1"/>
    </source>
</evidence>
<reference evidence="3 4" key="2">
    <citation type="journal article" date="2019" name="PLoS Negl. Trop. Dis.">
        <title>Revisiting the worldwide diversity of Leptospira species in the environment.</title>
        <authorList>
            <person name="Vincent A.T."/>
            <person name="Schiettekatte O."/>
            <person name="Bourhy P."/>
            <person name="Veyrier F.J."/>
            <person name="Picardeau M."/>
        </authorList>
    </citation>
    <scope>NUCLEOTIDE SEQUENCE [LARGE SCALE GENOMIC DNA]</scope>
    <source>
        <strain evidence="3">201702690</strain>
        <strain evidence="1 4">SSW18</strain>
    </source>
</reference>
<dbReference type="EMBL" id="RQER01000004">
    <property type="protein sequence ID" value="TGK02563.1"/>
    <property type="molecule type" value="Genomic_DNA"/>
</dbReference>
<dbReference type="RefSeq" id="WP_135646349.1">
    <property type="nucleotide sequence ID" value="NZ_RQER01000004.1"/>
</dbReference>
<reference evidence="2" key="1">
    <citation type="submission" date="2018-10" db="EMBL/GenBank/DDBJ databases">
        <authorList>
            <person name="Vincent A.T."/>
            <person name="Schiettekatte O."/>
            <person name="Bourhy P."/>
            <person name="Veyrier F.J."/>
            <person name="Picardeau M."/>
        </authorList>
    </citation>
    <scope>NUCLEOTIDE SEQUENCE</scope>
    <source>
        <strain evidence="2">201702690</strain>
    </source>
</reference>
<comment type="caution">
    <text evidence="1">The sequence shown here is derived from an EMBL/GenBank/DDBJ whole genome shotgun (WGS) entry which is preliminary data.</text>
</comment>
<evidence type="ECO:0000313" key="2">
    <source>
        <dbReference type="EMBL" id="TGL40236.1"/>
    </source>
</evidence>
<proteinExistence type="predicted"/>
<evidence type="ECO:0000313" key="4">
    <source>
        <dbReference type="Proteomes" id="UP000297946"/>
    </source>
</evidence>
<dbReference type="EMBL" id="RQGC01000008">
    <property type="protein sequence ID" value="TGL40236.1"/>
    <property type="molecule type" value="Genomic_DNA"/>
</dbReference>